<reference evidence="2 3" key="1">
    <citation type="journal article" date="2013" name="BMC Genomics">
        <title>The miniature genome of a carnivorous plant Genlisea aurea contains a low number of genes and short non-coding sequences.</title>
        <authorList>
            <person name="Leushkin E.V."/>
            <person name="Sutormin R.A."/>
            <person name="Nabieva E.R."/>
            <person name="Penin A.A."/>
            <person name="Kondrashov A.S."/>
            <person name="Logacheva M.D."/>
        </authorList>
    </citation>
    <scope>NUCLEOTIDE SEQUENCE [LARGE SCALE GENOMIC DNA]</scope>
</reference>
<sequence length="55" mass="6020">SNATKNSKKRRAGSNDSPLKVVYISTPMKVKTSASNFRSLVQQLTGKNSDISQYS</sequence>
<dbReference type="PANTHER" id="PTHR33624:SF31">
    <property type="entry name" value="SIGMA FACTOR BINDING PROTEIN 1, CHLOROPLASTIC-LIKE"/>
    <property type="match status" value="1"/>
</dbReference>
<dbReference type="InterPro" id="IPR008889">
    <property type="entry name" value="VQ"/>
</dbReference>
<dbReference type="OrthoDB" id="1725273at2759"/>
<dbReference type="Pfam" id="PF05678">
    <property type="entry name" value="VQ"/>
    <property type="match status" value="1"/>
</dbReference>
<proteinExistence type="predicted"/>
<name>S8CD69_9LAMI</name>
<protein>
    <recommendedName>
        <fullName evidence="1">VQ domain-containing protein</fullName>
    </recommendedName>
</protein>
<comment type="caution">
    <text evidence="2">The sequence shown here is derived from an EMBL/GenBank/DDBJ whole genome shotgun (WGS) entry which is preliminary data.</text>
</comment>
<keyword evidence="3" id="KW-1185">Reference proteome</keyword>
<dbReference type="PANTHER" id="PTHR33624">
    <property type="entry name" value="SIGMA FACTOR BINDING PROTEIN 1, CHLOROPLASTIC"/>
    <property type="match status" value="1"/>
</dbReference>
<feature type="non-terminal residue" evidence="2">
    <location>
        <position position="1"/>
    </location>
</feature>
<organism evidence="2 3">
    <name type="scientific">Genlisea aurea</name>
    <dbReference type="NCBI Taxonomy" id="192259"/>
    <lineage>
        <taxon>Eukaryota</taxon>
        <taxon>Viridiplantae</taxon>
        <taxon>Streptophyta</taxon>
        <taxon>Embryophyta</taxon>
        <taxon>Tracheophyta</taxon>
        <taxon>Spermatophyta</taxon>
        <taxon>Magnoliopsida</taxon>
        <taxon>eudicotyledons</taxon>
        <taxon>Gunneridae</taxon>
        <taxon>Pentapetalae</taxon>
        <taxon>asterids</taxon>
        <taxon>lamiids</taxon>
        <taxon>Lamiales</taxon>
        <taxon>Lentibulariaceae</taxon>
        <taxon>Genlisea</taxon>
    </lineage>
</organism>
<evidence type="ECO:0000313" key="2">
    <source>
        <dbReference type="EMBL" id="EPS64879.1"/>
    </source>
</evidence>
<dbReference type="AlphaFoldDB" id="S8CD69"/>
<evidence type="ECO:0000259" key="1">
    <source>
        <dbReference type="Pfam" id="PF05678"/>
    </source>
</evidence>
<dbReference type="InterPro" id="IPR039335">
    <property type="entry name" value="SIB1/2"/>
</dbReference>
<dbReference type="Proteomes" id="UP000015453">
    <property type="component" value="Unassembled WGS sequence"/>
</dbReference>
<gene>
    <name evidence="2" type="ORF">M569_09902</name>
</gene>
<feature type="domain" description="VQ" evidence="1">
    <location>
        <begin position="24"/>
        <end position="50"/>
    </location>
</feature>
<dbReference type="EMBL" id="AUSU01004555">
    <property type="protein sequence ID" value="EPS64879.1"/>
    <property type="molecule type" value="Genomic_DNA"/>
</dbReference>
<evidence type="ECO:0000313" key="3">
    <source>
        <dbReference type="Proteomes" id="UP000015453"/>
    </source>
</evidence>
<accession>S8CD69</accession>
<feature type="non-terminal residue" evidence="2">
    <location>
        <position position="55"/>
    </location>
</feature>